<evidence type="ECO:0000313" key="10">
    <source>
        <dbReference type="Proteomes" id="UP000503540"/>
    </source>
</evidence>
<dbReference type="InterPro" id="IPR010998">
    <property type="entry name" value="Integrase_recombinase_N"/>
</dbReference>
<evidence type="ECO:0000259" key="7">
    <source>
        <dbReference type="PROSITE" id="PS51900"/>
    </source>
</evidence>
<dbReference type="GO" id="GO:0003677">
    <property type="term" value="F:DNA binding"/>
    <property type="evidence" value="ECO:0007669"/>
    <property type="project" value="UniProtKB-UniRule"/>
</dbReference>
<name>A0A6G9YT98_9NOCA</name>
<dbReference type="Gene3D" id="1.10.443.10">
    <property type="entry name" value="Intergrase catalytic core"/>
    <property type="match status" value="1"/>
</dbReference>
<dbReference type="KEGG" id="nah:F5544_43220"/>
<evidence type="ECO:0000313" key="9">
    <source>
        <dbReference type="EMBL" id="QIS16451.1"/>
    </source>
</evidence>
<evidence type="ECO:0000256" key="2">
    <source>
        <dbReference type="ARBA" id="ARBA00023125"/>
    </source>
</evidence>
<evidence type="ECO:0000259" key="6">
    <source>
        <dbReference type="PROSITE" id="PS51898"/>
    </source>
</evidence>
<feature type="domain" description="Tyr recombinase" evidence="6">
    <location>
        <begin position="188"/>
        <end position="391"/>
    </location>
</feature>
<evidence type="ECO:0000256" key="4">
    <source>
        <dbReference type="PROSITE-ProRule" id="PRU01248"/>
    </source>
</evidence>
<sequence>MATVFQKCKSDEDNKNYPCDKARCGHPWTVRYRENGGRSGRQREKTFPKKTGPDGADAFATKVENDKLEGIVSVQRPKYTLKAWGDKWLGGRMLSDRIRRDYEWFFENRLYAQLGQDTDMAAIPPSDLQAFVVYLQECGYEPRTIADWIAKIRGMFNAAVAEEVRGTNPAADPKAPLALPRVSGRAVDDDEIPSAEHVWLIADAIEPTLKLAVLAQSGAGMRLSESLALGPTTVRGGDFRIRWQTSYETEPRLRALKHRAEGEYRDSPAAPSLLEELDAHTRKYGCVRRTAQAGKTTFHEEVAIHRAGGKLLNKSHFQYYFFKAQKKTGLVTPDGKPLYHPHHLRHFYASTALANKVPILNVSRWLGHRSIQVTGDIYGHLVPAMDLAAKLALEAALWAE</sequence>
<organism evidence="8 10">
    <name type="scientific">Nocardia arthritidis</name>
    <dbReference type="NCBI Taxonomy" id="228602"/>
    <lineage>
        <taxon>Bacteria</taxon>
        <taxon>Bacillati</taxon>
        <taxon>Actinomycetota</taxon>
        <taxon>Actinomycetes</taxon>
        <taxon>Mycobacteriales</taxon>
        <taxon>Nocardiaceae</taxon>
        <taxon>Nocardia</taxon>
    </lineage>
</organism>
<dbReference type="PROSITE" id="PS51900">
    <property type="entry name" value="CB"/>
    <property type="match status" value="1"/>
</dbReference>
<evidence type="ECO:0000256" key="5">
    <source>
        <dbReference type="SAM" id="MobiDB-lite"/>
    </source>
</evidence>
<dbReference type="PROSITE" id="PS51898">
    <property type="entry name" value="TYR_RECOMBINASE"/>
    <property type="match status" value="1"/>
</dbReference>
<dbReference type="InterPro" id="IPR044068">
    <property type="entry name" value="CB"/>
</dbReference>
<dbReference type="SUPFAM" id="SSF56349">
    <property type="entry name" value="DNA breaking-rejoining enzymes"/>
    <property type="match status" value="1"/>
</dbReference>
<dbReference type="InterPro" id="IPR002104">
    <property type="entry name" value="Integrase_catalytic"/>
</dbReference>
<protein>
    <submittedName>
        <fullName evidence="8">Tyrosine-type recombinase/integrase</fullName>
    </submittedName>
</protein>
<proteinExistence type="inferred from homology"/>
<feature type="compositionally biased region" description="Basic and acidic residues" evidence="5">
    <location>
        <begin position="33"/>
        <end position="47"/>
    </location>
</feature>
<dbReference type="PANTHER" id="PTHR30349:SF64">
    <property type="entry name" value="PROPHAGE INTEGRASE INTD-RELATED"/>
    <property type="match status" value="1"/>
</dbReference>
<keyword evidence="3" id="KW-0233">DNA recombination</keyword>
<dbReference type="RefSeq" id="WP_167478524.1">
    <property type="nucleotide sequence ID" value="NZ_CP046172.1"/>
</dbReference>
<dbReference type="InterPro" id="IPR050090">
    <property type="entry name" value="Tyrosine_recombinase_XerCD"/>
</dbReference>
<keyword evidence="2 4" id="KW-0238">DNA-binding</keyword>
<dbReference type="InterPro" id="IPR013762">
    <property type="entry name" value="Integrase-like_cat_sf"/>
</dbReference>
<dbReference type="InterPro" id="IPR011010">
    <property type="entry name" value="DNA_brk_join_enz"/>
</dbReference>
<keyword evidence="10" id="KW-1185">Reference proteome</keyword>
<feature type="region of interest" description="Disordered" evidence="5">
    <location>
        <begin position="33"/>
        <end position="56"/>
    </location>
</feature>
<dbReference type="Pfam" id="PF00589">
    <property type="entry name" value="Phage_integrase"/>
    <property type="match status" value="1"/>
</dbReference>
<dbReference type="GO" id="GO:0015074">
    <property type="term" value="P:DNA integration"/>
    <property type="evidence" value="ECO:0007669"/>
    <property type="project" value="InterPro"/>
</dbReference>
<gene>
    <name evidence="8" type="ORF">F5544_43155</name>
    <name evidence="9" type="ORF">F5544_43220</name>
</gene>
<dbReference type="EMBL" id="CP046172">
    <property type="protein sequence ID" value="QIS16451.1"/>
    <property type="molecule type" value="Genomic_DNA"/>
</dbReference>
<dbReference type="AlphaFoldDB" id="A0A6G9YT98"/>
<dbReference type="Gene3D" id="1.10.150.130">
    <property type="match status" value="1"/>
</dbReference>
<reference evidence="8 10" key="1">
    <citation type="journal article" date="2019" name="ACS Chem. Biol.">
        <title>Identification and Mobilization of a Cryptic Antibiotic Biosynthesis Gene Locus from a Human-Pathogenic Nocardia Isolate.</title>
        <authorList>
            <person name="Herisse M."/>
            <person name="Ishida K."/>
            <person name="Porter J.L."/>
            <person name="Howden B."/>
            <person name="Hertweck C."/>
            <person name="Stinear T.P."/>
            <person name="Pidot S.J."/>
        </authorList>
    </citation>
    <scope>NUCLEOTIDE SEQUENCE [LARGE SCALE GENOMIC DNA]</scope>
    <source>
        <strain evidence="8 10">AUSMDU00012717</strain>
    </source>
</reference>
<comment type="similarity">
    <text evidence="1">Belongs to the 'phage' integrase family.</text>
</comment>
<evidence type="ECO:0000256" key="3">
    <source>
        <dbReference type="ARBA" id="ARBA00023172"/>
    </source>
</evidence>
<dbReference type="PANTHER" id="PTHR30349">
    <property type="entry name" value="PHAGE INTEGRASE-RELATED"/>
    <property type="match status" value="1"/>
</dbReference>
<dbReference type="EMBL" id="CP046172">
    <property type="protein sequence ID" value="QIS16438.1"/>
    <property type="molecule type" value="Genomic_DNA"/>
</dbReference>
<dbReference type="KEGG" id="nah:F5544_43155"/>
<accession>A0A6G9YT98</accession>
<dbReference type="Proteomes" id="UP000503540">
    <property type="component" value="Chromosome"/>
</dbReference>
<evidence type="ECO:0000313" key="8">
    <source>
        <dbReference type="EMBL" id="QIS16438.1"/>
    </source>
</evidence>
<dbReference type="GO" id="GO:0006310">
    <property type="term" value="P:DNA recombination"/>
    <property type="evidence" value="ECO:0007669"/>
    <property type="project" value="UniProtKB-KW"/>
</dbReference>
<evidence type="ECO:0000256" key="1">
    <source>
        <dbReference type="ARBA" id="ARBA00008857"/>
    </source>
</evidence>
<feature type="domain" description="Core-binding (CB)" evidence="7">
    <location>
        <begin position="79"/>
        <end position="160"/>
    </location>
</feature>